<reference evidence="3 4" key="1">
    <citation type="submission" date="2015-11" db="EMBL/GenBank/DDBJ databases">
        <title>Butyribacter intestini gen. nov., sp. nov., a butyric acid-producing bacterium of the family Lachnospiraceae isolated from the human faeces.</title>
        <authorList>
            <person name="Zou Y."/>
            <person name="Xue W."/>
            <person name="Luo G."/>
            <person name="Lv M."/>
        </authorList>
    </citation>
    <scope>NUCLEOTIDE SEQUENCE [LARGE SCALE GENOMIC DNA]</scope>
    <source>
        <strain evidence="3 4">ACET-33324</strain>
    </source>
</reference>
<comment type="caution">
    <text evidence="3">The sequence shown here is derived from an EMBL/GenBank/DDBJ whole genome shotgun (WGS) entry which is preliminary data.</text>
</comment>
<dbReference type="Proteomes" id="UP000054874">
    <property type="component" value="Unassembled WGS sequence"/>
</dbReference>
<keyword evidence="1" id="KW-0472">Membrane</keyword>
<dbReference type="Pfam" id="PF01476">
    <property type="entry name" value="LysM"/>
    <property type="match status" value="1"/>
</dbReference>
<name>A0A0V8QH79_9FIRM</name>
<dbReference type="CDD" id="cd00118">
    <property type="entry name" value="LysM"/>
    <property type="match status" value="1"/>
</dbReference>
<dbReference type="SUPFAM" id="SSF54106">
    <property type="entry name" value="LysM domain"/>
    <property type="match status" value="1"/>
</dbReference>
<proteinExistence type="predicted"/>
<evidence type="ECO:0000256" key="1">
    <source>
        <dbReference type="SAM" id="Phobius"/>
    </source>
</evidence>
<protein>
    <recommendedName>
        <fullName evidence="2">LysM domain-containing protein</fullName>
    </recommendedName>
</protein>
<dbReference type="PROSITE" id="PS51257">
    <property type="entry name" value="PROKAR_LIPOPROTEIN"/>
    <property type="match status" value="1"/>
</dbReference>
<gene>
    <name evidence="3" type="ORF">ASU35_07210</name>
</gene>
<evidence type="ECO:0000313" key="3">
    <source>
        <dbReference type="EMBL" id="KSV59921.1"/>
    </source>
</evidence>
<accession>A0A0V8QH79</accession>
<feature type="transmembrane region" description="Helical" evidence="1">
    <location>
        <begin position="12"/>
        <end position="34"/>
    </location>
</feature>
<evidence type="ECO:0000313" key="4">
    <source>
        <dbReference type="Proteomes" id="UP000054874"/>
    </source>
</evidence>
<dbReference type="STRING" id="290052.ASU35_07210"/>
<dbReference type="PROSITE" id="PS51782">
    <property type="entry name" value="LYSM"/>
    <property type="match status" value="1"/>
</dbReference>
<dbReference type="Gene3D" id="3.10.350.10">
    <property type="entry name" value="LysM domain"/>
    <property type="match status" value="1"/>
</dbReference>
<keyword evidence="1" id="KW-0812">Transmembrane</keyword>
<dbReference type="SMART" id="SM00257">
    <property type="entry name" value="LysM"/>
    <property type="match status" value="1"/>
</dbReference>
<dbReference type="AlphaFoldDB" id="A0A0V8QH79"/>
<dbReference type="InterPro" id="IPR018392">
    <property type="entry name" value="LysM"/>
</dbReference>
<keyword evidence="1" id="KW-1133">Transmembrane helix</keyword>
<feature type="domain" description="LysM" evidence="2">
    <location>
        <begin position="50"/>
        <end position="100"/>
    </location>
</feature>
<evidence type="ECO:0000259" key="2">
    <source>
        <dbReference type="PROSITE" id="PS51782"/>
    </source>
</evidence>
<sequence length="106" mass="12186">MDKKVKSRQVLYLSYVVVVTIILAFFIACMGSSLKARAVTESHRSKKVVSVICVKEGDTLWSIATDFYTEDYRDINELVKEIEKCNGISEHIRIGQNLYIPHYKQI</sequence>
<dbReference type="InterPro" id="IPR036779">
    <property type="entry name" value="LysM_dom_sf"/>
</dbReference>
<keyword evidence="4" id="KW-1185">Reference proteome</keyword>
<dbReference type="RefSeq" id="WP_058351813.1">
    <property type="nucleotide sequence ID" value="NZ_CABMMD010000068.1"/>
</dbReference>
<dbReference type="EMBL" id="LNAM01000068">
    <property type="protein sequence ID" value="KSV59921.1"/>
    <property type="molecule type" value="Genomic_DNA"/>
</dbReference>
<organism evidence="3 4">
    <name type="scientific">Acetivibrio ethanolgignens</name>
    <dbReference type="NCBI Taxonomy" id="290052"/>
    <lineage>
        <taxon>Bacteria</taxon>
        <taxon>Bacillati</taxon>
        <taxon>Bacillota</taxon>
        <taxon>Clostridia</taxon>
        <taxon>Eubacteriales</taxon>
        <taxon>Oscillospiraceae</taxon>
        <taxon>Acetivibrio</taxon>
    </lineage>
</organism>